<accession>A0A3S1HL12</accession>
<organism evidence="2 3">
    <name type="scientific">Elysia chlorotica</name>
    <name type="common">Eastern emerald elysia</name>
    <name type="synonym">Sea slug</name>
    <dbReference type="NCBI Taxonomy" id="188477"/>
    <lineage>
        <taxon>Eukaryota</taxon>
        <taxon>Metazoa</taxon>
        <taxon>Spiralia</taxon>
        <taxon>Lophotrochozoa</taxon>
        <taxon>Mollusca</taxon>
        <taxon>Gastropoda</taxon>
        <taxon>Heterobranchia</taxon>
        <taxon>Euthyneura</taxon>
        <taxon>Panpulmonata</taxon>
        <taxon>Sacoglossa</taxon>
        <taxon>Placobranchoidea</taxon>
        <taxon>Plakobranchidae</taxon>
        <taxon>Elysia</taxon>
    </lineage>
</organism>
<dbReference type="AlphaFoldDB" id="A0A3S1HL12"/>
<evidence type="ECO:0000313" key="2">
    <source>
        <dbReference type="EMBL" id="RUS81652.1"/>
    </source>
</evidence>
<dbReference type="STRING" id="188477.A0A3S1HL12"/>
<dbReference type="Proteomes" id="UP000271974">
    <property type="component" value="Unassembled WGS sequence"/>
</dbReference>
<feature type="region of interest" description="Disordered" evidence="1">
    <location>
        <begin position="605"/>
        <end position="638"/>
    </location>
</feature>
<proteinExistence type="predicted"/>
<reference evidence="2 3" key="1">
    <citation type="submission" date="2019-01" db="EMBL/GenBank/DDBJ databases">
        <title>A draft genome assembly of the solar-powered sea slug Elysia chlorotica.</title>
        <authorList>
            <person name="Cai H."/>
            <person name="Li Q."/>
            <person name="Fang X."/>
            <person name="Li J."/>
            <person name="Curtis N.E."/>
            <person name="Altenburger A."/>
            <person name="Shibata T."/>
            <person name="Feng M."/>
            <person name="Maeda T."/>
            <person name="Schwartz J.A."/>
            <person name="Shigenobu S."/>
            <person name="Lundholm N."/>
            <person name="Nishiyama T."/>
            <person name="Yang H."/>
            <person name="Hasebe M."/>
            <person name="Li S."/>
            <person name="Pierce S.K."/>
            <person name="Wang J."/>
        </authorList>
    </citation>
    <scope>NUCLEOTIDE SEQUENCE [LARGE SCALE GENOMIC DNA]</scope>
    <source>
        <strain evidence="2">EC2010</strain>
        <tissue evidence="2">Whole organism of an adult</tissue>
    </source>
</reference>
<dbReference type="InterPro" id="IPR011004">
    <property type="entry name" value="Trimer_LpxA-like_sf"/>
</dbReference>
<keyword evidence="3" id="KW-1185">Reference proteome</keyword>
<feature type="compositionally biased region" description="Basic and acidic residues" evidence="1">
    <location>
        <begin position="122"/>
        <end position="136"/>
    </location>
</feature>
<feature type="compositionally biased region" description="Pro residues" evidence="1">
    <location>
        <begin position="621"/>
        <end position="635"/>
    </location>
</feature>
<feature type="compositionally biased region" description="Polar residues" evidence="1">
    <location>
        <begin position="106"/>
        <end position="121"/>
    </location>
</feature>
<gene>
    <name evidence="2" type="ORF">EGW08_010569</name>
</gene>
<protein>
    <submittedName>
        <fullName evidence="2">Uncharacterized protein</fullName>
    </submittedName>
</protein>
<dbReference type="OrthoDB" id="7345025at2759"/>
<evidence type="ECO:0000313" key="3">
    <source>
        <dbReference type="Proteomes" id="UP000271974"/>
    </source>
</evidence>
<dbReference type="EMBL" id="RQTK01000325">
    <property type="protein sequence ID" value="RUS81652.1"/>
    <property type="molecule type" value="Genomic_DNA"/>
</dbReference>
<evidence type="ECO:0000256" key="1">
    <source>
        <dbReference type="SAM" id="MobiDB-lite"/>
    </source>
</evidence>
<feature type="region of interest" description="Disordered" evidence="1">
    <location>
        <begin position="69"/>
        <end position="184"/>
    </location>
</feature>
<name>A0A3S1HL12_ELYCH</name>
<comment type="caution">
    <text evidence="2">The sequence shown here is derived from an EMBL/GenBank/DDBJ whole genome shotgun (WGS) entry which is preliminary data.</text>
</comment>
<dbReference type="SUPFAM" id="SSF51161">
    <property type="entry name" value="Trimeric LpxA-like enzymes"/>
    <property type="match status" value="1"/>
</dbReference>
<sequence length="658" mass="71825">MQLCTCPFKLSPPPHPFPRFPGPASRRLPPRSLRLRRHSSPVTPAARVPQVTHVTPIWTIQEACLEEETPSCPGLSRPTPASANRLDLAKAGPPRPTRVLDIFSDQEGSSARDNGQSACSSRENESGEGVRTDATENHLPSGQELAKARAKHGGSSCVMGREQAPGAGESNNSDTHQESSLRKPGACDITRREGIFPKDFRLKRVVEKFPDKDCSEETEPLMSPYLSHDLCMTPPENQALTVTPQTPLVPEEDTCGSLGSPYGDIFDNAKLFDRGDIVDNAKLFDRGDIVDNAKLFDRGDIFDNAKLFDRGDIVDNAKLFDRGDIFDNAKLFDRGDIVDNAKLFDRGDIVDNAKLFDRGDIVDNAKLFDRGDIVDNAKLFDRGDIVDNAKLFDRGDIVDNATVYVNNGVECNPGDFTGFGHDWFKSEGPQGKDGAISRNGPSLPSLDVVNLFTSDPLIPAHVTNVHNAVPQAGLGSAQAALGCEPKPYHNESAEDACQQLNMLDSLRDDNFDHYDRCNHHYPSWTLDLHSDQQFHPRPATPDPGHVIAELSPQILQTGSLGQDKSPGDPLSDPINCRHELRARSCDLPPLTPFVPLNLSPSGPNHCSIHGESSEAVANALSPPPPPPLVPTPPDIPSLKLSSRKKIRFNFDSSDSKNV</sequence>